<comment type="caution">
    <text evidence="1">The sequence shown here is derived from an EMBL/GenBank/DDBJ whole genome shotgun (WGS) entry which is preliminary data.</text>
</comment>
<organism evidence="1 2">
    <name type="scientific">Paramarasmius palmivorus</name>
    <dbReference type="NCBI Taxonomy" id="297713"/>
    <lineage>
        <taxon>Eukaryota</taxon>
        <taxon>Fungi</taxon>
        <taxon>Dikarya</taxon>
        <taxon>Basidiomycota</taxon>
        <taxon>Agaricomycotina</taxon>
        <taxon>Agaricomycetes</taxon>
        <taxon>Agaricomycetidae</taxon>
        <taxon>Agaricales</taxon>
        <taxon>Marasmiineae</taxon>
        <taxon>Marasmiaceae</taxon>
        <taxon>Paramarasmius</taxon>
    </lineage>
</organism>
<reference evidence="1 2" key="1">
    <citation type="submission" date="2024-01" db="EMBL/GenBank/DDBJ databases">
        <title>A draft genome for a cacao thread blight-causing isolate of Paramarasmius palmivorus.</title>
        <authorList>
            <person name="Baruah I.K."/>
            <person name="Bukari Y."/>
            <person name="Amoako-Attah I."/>
            <person name="Meinhardt L.W."/>
            <person name="Bailey B.A."/>
            <person name="Cohen S.P."/>
        </authorList>
    </citation>
    <scope>NUCLEOTIDE SEQUENCE [LARGE SCALE GENOMIC DNA]</scope>
    <source>
        <strain evidence="1 2">GH-12</strain>
    </source>
</reference>
<protein>
    <submittedName>
        <fullName evidence="1">Uncharacterized protein</fullName>
    </submittedName>
</protein>
<keyword evidence="2" id="KW-1185">Reference proteome</keyword>
<evidence type="ECO:0000313" key="2">
    <source>
        <dbReference type="Proteomes" id="UP001383192"/>
    </source>
</evidence>
<proteinExistence type="predicted"/>
<dbReference type="EMBL" id="JAYKXP010000074">
    <property type="protein sequence ID" value="KAK7030865.1"/>
    <property type="molecule type" value="Genomic_DNA"/>
</dbReference>
<name>A0AAW0BUN1_9AGAR</name>
<accession>A0AAW0BUN1</accession>
<dbReference type="AlphaFoldDB" id="A0AAW0BUN1"/>
<gene>
    <name evidence="1" type="ORF">VNI00_013975</name>
</gene>
<dbReference type="Gene3D" id="1.10.472.10">
    <property type="entry name" value="Cyclin-like"/>
    <property type="match status" value="1"/>
</dbReference>
<evidence type="ECO:0000313" key="1">
    <source>
        <dbReference type="EMBL" id="KAK7030865.1"/>
    </source>
</evidence>
<sequence>MAPSNSPIEQALYLDFDGKEYVYHVVPARIFGIPTGFYIVFPRHLQYVPDVIRRLRFPNTVVYKDVDGSPRLDITLPKLSPPYSPLSRTKLQSFNEMVAVTHAITDIILDDYWEYNSNTRGLAVDPITLDMIHHEIIGSLAWFKPPAEFIFLALWYTKRLNALNPKKIPRVVTPNILIKMVTRTFFTSLRIASRWLADRGPTMFIYWRDLMDMEDCHIHSMETHALHLLQHRLSIPREEWKIWLEDIEEDTSSLPTSVLPQHLRASLQRVLQRIRVADVSKAVTTTRLQSVEEVDMKIMMPHLWMFVVKLTL</sequence>
<dbReference type="Proteomes" id="UP001383192">
    <property type="component" value="Unassembled WGS sequence"/>
</dbReference>